<sequence>MQKFAGPIFQRAALFGQSRHFLHKRLWLQPSNRTMSTEGKKALRSNIRATLSQLKDEEITRQSQSAQELVFALPQYKAAQHISIYLAMPTAEARTDGLVRHSLESGKSVYVPYLATISTKQGQKSAKKEMQMLQLHSQDEYNGLERDSWGIPSLPSGDGRANAMDSDAGLDMIIVPGVAFDGQMNRIGHGAGFYDRFLTKFCADGTRQKPYLVGFCLSDQILASDQIKMESWDWKVDTVVVGDGRRLTFGSS</sequence>
<dbReference type="GO" id="GO:0030272">
    <property type="term" value="F:5-formyltetrahydrofolate cyclo-ligase activity"/>
    <property type="evidence" value="ECO:0007669"/>
    <property type="project" value="UniProtKB-EC"/>
</dbReference>
<proteinExistence type="inferred from homology"/>
<dbReference type="GO" id="GO:0009396">
    <property type="term" value="P:folic acid-containing compound biosynthetic process"/>
    <property type="evidence" value="ECO:0007669"/>
    <property type="project" value="TreeGrafter"/>
</dbReference>
<dbReference type="PANTHER" id="PTHR23407">
    <property type="entry name" value="ATPASE INHIBITOR/5-FORMYLTETRAHYDROFOLATE CYCLO-LIGASE"/>
    <property type="match status" value="1"/>
</dbReference>
<feature type="binding site" evidence="6">
    <location>
        <begin position="186"/>
        <end position="194"/>
    </location>
    <ligand>
        <name>ATP</name>
        <dbReference type="ChEBI" id="CHEBI:30616"/>
    </ligand>
</feature>
<dbReference type="EMBL" id="CP138582">
    <property type="protein sequence ID" value="WPG99548.1"/>
    <property type="molecule type" value="Genomic_DNA"/>
</dbReference>
<keyword evidence="3 6" id="KW-0067">ATP-binding</keyword>
<evidence type="ECO:0000256" key="7">
    <source>
        <dbReference type="RuleBase" id="RU361279"/>
    </source>
</evidence>
<evidence type="ECO:0000256" key="6">
    <source>
        <dbReference type="PIRSR" id="PIRSR006806-1"/>
    </source>
</evidence>
<dbReference type="NCBIfam" id="TIGR02727">
    <property type="entry name" value="MTHFS_bact"/>
    <property type="match status" value="1"/>
</dbReference>
<dbReference type="PANTHER" id="PTHR23407:SF1">
    <property type="entry name" value="5-FORMYLTETRAHYDROFOLATE CYCLO-LIGASE"/>
    <property type="match status" value="1"/>
</dbReference>
<feature type="binding site" evidence="6">
    <location>
        <position position="86"/>
    </location>
    <ligand>
        <name>substrate</name>
    </ligand>
</feature>
<dbReference type="GO" id="GO:0005739">
    <property type="term" value="C:mitochondrion"/>
    <property type="evidence" value="ECO:0007669"/>
    <property type="project" value="TreeGrafter"/>
</dbReference>
<dbReference type="InterPro" id="IPR024185">
    <property type="entry name" value="FTHF_cligase-like_sf"/>
</dbReference>
<reference evidence="8 9" key="1">
    <citation type="submission" date="2023-11" db="EMBL/GenBank/DDBJ databases">
        <title>An acidophilic fungus is an integral part of prey digestion in a carnivorous sundew plant.</title>
        <authorList>
            <person name="Tsai I.J."/>
        </authorList>
    </citation>
    <scope>NUCLEOTIDE SEQUENCE [LARGE SCALE GENOMIC DNA]</scope>
    <source>
        <strain evidence="8">169a</strain>
    </source>
</reference>
<dbReference type="Gene3D" id="3.40.50.10420">
    <property type="entry name" value="NagB/RpiA/CoA transferase-like"/>
    <property type="match status" value="1"/>
</dbReference>
<comment type="catalytic activity">
    <reaction evidence="4 7">
        <text>(6S)-5-formyl-5,6,7,8-tetrahydrofolate + ATP = (6R)-5,10-methenyltetrahydrofolate + ADP + phosphate</text>
        <dbReference type="Rhea" id="RHEA:10488"/>
        <dbReference type="ChEBI" id="CHEBI:30616"/>
        <dbReference type="ChEBI" id="CHEBI:43474"/>
        <dbReference type="ChEBI" id="CHEBI:57455"/>
        <dbReference type="ChEBI" id="CHEBI:57457"/>
        <dbReference type="ChEBI" id="CHEBI:456216"/>
        <dbReference type="EC" id="6.3.3.2"/>
    </reaction>
</comment>
<evidence type="ECO:0000313" key="8">
    <source>
        <dbReference type="EMBL" id="WPG99548.1"/>
    </source>
</evidence>
<evidence type="ECO:0000256" key="3">
    <source>
        <dbReference type="ARBA" id="ARBA00022840"/>
    </source>
</evidence>
<dbReference type="GO" id="GO:0005524">
    <property type="term" value="F:ATP binding"/>
    <property type="evidence" value="ECO:0007669"/>
    <property type="project" value="UniProtKB-KW"/>
</dbReference>
<dbReference type="Proteomes" id="UP001303373">
    <property type="component" value="Chromosome 3"/>
</dbReference>
<gene>
    <name evidence="8" type="ORF">R9X50_00236500</name>
</gene>
<dbReference type="AlphaFoldDB" id="A0AAQ3R6K7"/>
<protein>
    <recommendedName>
        <fullName evidence="5 7">5-formyltetrahydrofolate cyclo-ligase</fullName>
        <ecNumber evidence="5 7">6.3.3.2</ecNumber>
    </recommendedName>
</protein>
<dbReference type="PIRSF" id="PIRSF006806">
    <property type="entry name" value="FTHF_cligase"/>
    <property type="match status" value="1"/>
</dbReference>
<dbReference type="InterPro" id="IPR002698">
    <property type="entry name" value="FTHF_cligase"/>
</dbReference>
<keyword evidence="9" id="KW-1185">Reference proteome</keyword>
<name>A0AAQ3R6K7_9PEZI</name>
<evidence type="ECO:0000256" key="4">
    <source>
        <dbReference type="ARBA" id="ARBA00036539"/>
    </source>
</evidence>
<evidence type="ECO:0000256" key="1">
    <source>
        <dbReference type="ARBA" id="ARBA00010638"/>
    </source>
</evidence>
<feature type="binding site" evidence="6">
    <location>
        <begin position="40"/>
        <end position="44"/>
    </location>
    <ligand>
        <name>ATP</name>
        <dbReference type="ChEBI" id="CHEBI:30616"/>
    </ligand>
</feature>
<dbReference type="GO" id="GO:0046872">
    <property type="term" value="F:metal ion binding"/>
    <property type="evidence" value="ECO:0007669"/>
    <property type="project" value="UniProtKB-KW"/>
</dbReference>
<accession>A0AAQ3R6K7</accession>
<evidence type="ECO:0000256" key="2">
    <source>
        <dbReference type="ARBA" id="ARBA00022741"/>
    </source>
</evidence>
<dbReference type="EC" id="6.3.3.2" evidence="5 7"/>
<keyword evidence="2 6" id="KW-0547">Nucleotide-binding</keyword>
<dbReference type="GO" id="GO:0035999">
    <property type="term" value="P:tetrahydrofolate interconversion"/>
    <property type="evidence" value="ECO:0007669"/>
    <property type="project" value="TreeGrafter"/>
</dbReference>
<dbReference type="SUPFAM" id="SSF100950">
    <property type="entry name" value="NagB/RpiA/CoA transferase-like"/>
    <property type="match status" value="1"/>
</dbReference>
<evidence type="ECO:0000256" key="5">
    <source>
        <dbReference type="ARBA" id="ARBA00038966"/>
    </source>
</evidence>
<feature type="binding site" evidence="6">
    <location>
        <position position="92"/>
    </location>
    <ligand>
        <name>substrate</name>
    </ligand>
</feature>
<keyword evidence="7" id="KW-0479">Metal-binding</keyword>
<comment type="similarity">
    <text evidence="1 7">Belongs to the 5-formyltetrahydrofolate cyclo-ligase family.</text>
</comment>
<dbReference type="InterPro" id="IPR037171">
    <property type="entry name" value="NagB/RpiA_transferase-like"/>
</dbReference>
<dbReference type="Pfam" id="PF01812">
    <property type="entry name" value="5-FTHF_cyc-lig"/>
    <property type="match status" value="1"/>
</dbReference>
<organism evidence="8 9">
    <name type="scientific">Acrodontium crateriforme</name>
    <dbReference type="NCBI Taxonomy" id="150365"/>
    <lineage>
        <taxon>Eukaryota</taxon>
        <taxon>Fungi</taxon>
        <taxon>Dikarya</taxon>
        <taxon>Ascomycota</taxon>
        <taxon>Pezizomycotina</taxon>
        <taxon>Dothideomycetes</taxon>
        <taxon>Dothideomycetidae</taxon>
        <taxon>Mycosphaerellales</taxon>
        <taxon>Teratosphaeriaceae</taxon>
        <taxon>Acrodontium</taxon>
    </lineage>
</organism>
<evidence type="ECO:0000313" key="9">
    <source>
        <dbReference type="Proteomes" id="UP001303373"/>
    </source>
</evidence>
<comment type="cofactor">
    <cofactor evidence="7">
        <name>Mg(2+)</name>
        <dbReference type="ChEBI" id="CHEBI:18420"/>
    </cofactor>
</comment>
<keyword evidence="7" id="KW-0460">Magnesium</keyword>